<keyword evidence="1" id="KW-0812">Transmembrane</keyword>
<feature type="transmembrane region" description="Helical" evidence="1">
    <location>
        <begin position="701"/>
        <end position="724"/>
    </location>
</feature>
<keyword evidence="2" id="KW-0732">Signal</keyword>
<name>A0ABN9JTC2_9RALS</name>
<evidence type="ECO:0000256" key="2">
    <source>
        <dbReference type="SAM" id="SignalP"/>
    </source>
</evidence>
<feature type="signal peptide" evidence="2">
    <location>
        <begin position="1"/>
        <end position="30"/>
    </location>
</feature>
<evidence type="ECO:0000313" key="3">
    <source>
        <dbReference type="EMBL" id="CAJ0819509.1"/>
    </source>
</evidence>
<evidence type="ECO:0008006" key="5">
    <source>
        <dbReference type="Google" id="ProtNLM"/>
    </source>
</evidence>
<comment type="caution">
    <text evidence="3">The sequence shown here is derived from an EMBL/GenBank/DDBJ whole genome shotgun (WGS) entry which is preliminary data.</text>
</comment>
<protein>
    <recommendedName>
        <fullName evidence="5">Cyclic di-GMP-binding protein</fullName>
    </recommendedName>
</protein>
<keyword evidence="1" id="KW-0472">Membrane</keyword>
<organism evidence="3 4">
    <name type="scientific">Ralstonia flaminis</name>
    <dbReference type="NCBI Taxonomy" id="3058597"/>
    <lineage>
        <taxon>Bacteria</taxon>
        <taxon>Pseudomonadati</taxon>
        <taxon>Pseudomonadota</taxon>
        <taxon>Betaproteobacteria</taxon>
        <taxon>Burkholderiales</taxon>
        <taxon>Burkholderiaceae</taxon>
        <taxon>Ralstonia</taxon>
    </lineage>
</organism>
<keyword evidence="1" id="KW-1133">Transmembrane helix</keyword>
<dbReference type="EMBL" id="CATZLL010000014">
    <property type="protein sequence ID" value="CAJ0819509.1"/>
    <property type="molecule type" value="Genomic_DNA"/>
</dbReference>
<dbReference type="Proteomes" id="UP001189757">
    <property type="component" value="Unassembled WGS sequence"/>
</dbReference>
<sequence>MNSERSFRGMTRASLATFAVAMLVAGGAQAAPDDVGAALAQLSQGHVVTRSLSLADVGMREPLVLQAPDAIRELYLPVPANLPISDATLQLDGSYMRADGGRTTMLVSLDGAPVLARGFTQFQGDATASLGVDGGPRPTGFVRLGLQWSSVINDTICTDQTAIGNVLRITPTSRLVYRFDPAAVKDLRTAWSALPTAPTVALSANKVAAPAYDVSWRTIALLQAENKRPVVRAWPVVGDTVDLTGVSVPKALQAAPAFAALAAGGQRKLTNPAEVGAFVLLASRSAFAPDIVVADDALRASLKASLDALRAQVAAVSAPGAEAFDQWRAQTWAPITEPLAAGEVRLAHLPGQVVIVTGDVGGVAALAAAWRPIDTSNRIVVHQLEGAPHAYGDKVALSLLGGEPRTMEVLGRATWDASFDLSTVSGQGKLPGEVVLDIAAAPSASVSGQVASVYFNGMLIGSELLNQNGRVQRITARIPRYALGASNLLRVLFQRPPEDGCRARLQGYPVAVLPSSHVTLETASLDPDFTGMVARFASQANVIVPAAYLGDAAATLPRVARLANAAGIAPTRSQLTAVADNEAATPKDTFLAIDVPLRDETGRAVLSKDRLTLTTASDKLLADVSGLTNLGIVQVAKAGSATGVVYRTVGPVAPVLPATLRLSRGDVAVVASDGIARVFDTLHPGEVLPSDDDRPRLTKSFWSWAGPGVVVLVFLILLAVAGYARRRRQSKS</sequence>
<feature type="chain" id="PRO_5046255863" description="Cyclic di-GMP-binding protein" evidence="2">
    <location>
        <begin position="31"/>
        <end position="732"/>
    </location>
</feature>
<gene>
    <name evidence="3" type="ORF">LMG18101_03971</name>
</gene>
<keyword evidence="4" id="KW-1185">Reference proteome</keyword>
<evidence type="ECO:0000256" key="1">
    <source>
        <dbReference type="SAM" id="Phobius"/>
    </source>
</evidence>
<proteinExistence type="predicted"/>
<evidence type="ECO:0000313" key="4">
    <source>
        <dbReference type="Proteomes" id="UP001189757"/>
    </source>
</evidence>
<accession>A0ABN9JTC2</accession>
<reference evidence="3 4" key="1">
    <citation type="submission" date="2023-07" db="EMBL/GenBank/DDBJ databases">
        <authorList>
            <person name="Peeters C."/>
        </authorList>
    </citation>
    <scope>NUCLEOTIDE SEQUENCE [LARGE SCALE GENOMIC DNA]</scope>
    <source>
        <strain evidence="3 4">LMG 18101</strain>
    </source>
</reference>